<dbReference type="EMBL" id="JANPWB010000009">
    <property type="protein sequence ID" value="KAJ1153286.1"/>
    <property type="molecule type" value="Genomic_DNA"/>
</dbReference>
<gene>
    <name evidence="1" type="ORF">NDU88_006047</name>
</gene>
<dbReference type="Proteomes" id="UP001066276">
    <property type="component" value="Chromosome 5"/>
</dbReference>
<accession>A0AAV7RLE4</accession>
<sequence length="103" mass="10751">MACVTAAPLIVRSRRSPPEARVPHLSQGHAPVAAAQAHSQKLWVLADSMARYSLCPGPRGRGPPTEWLSAFLALVATVLGKADSTPSAAEHSNSLAHCRSCSG</sequence>
<reference evidence="1" key="1">
    <citation type="journal article" date="2022" name="bioRxiv">
        <title>Sequencing and chromosome-scale assembly of the giantPleurodeles waltlgenome.</title>
        <authorList>
            <person name="Brown T."/>
            <person name="Elewa A."/>
            <person name="Iarovenko S."/>
            <person name="Subramanian E."/>
            <person name="Araus A.J."/>
            <person name="Petzold A."/>
            <person name="Susuki M."/>
            <person name="Suzuki K.-i.T."/>
            <person name="Hayashi T."/>
            <person name="Toyoda A."/>
            <person name="Oliveira C."/>
            <person name="Osipova E."/>
            <person name="Leigh N.D."/>
            <person name="Simon A."/>
            <person name="Yun M.H."/>
        </authorList>
    </citation>
    <scope>NUCLEOTIDE SEQUENCE</scope>
    <source>
        <strain evidence="1">20211129_DDA</strain>
        <tissue evidence="1">Liver</tissue>
    </source>
</reference>
<comment type="caution">
    <text evidence="1">The sequence shown here is derived from an EMBL/GenBank/DDBJ whole genome shotgun (WGS) entry which is preliminary data.</text>
</comment>
<evidence type="ECO:0000313" key="2">
    <source>
        <dbReference type="Proteomes" id="UP001066276"/>
    </source>
</evidence>
<protein>
    <submittedName>
        <fullName evidence="1">Uncharacterized protein</fullName>
    </submittedName>
</protein>
<evidence type="ECO:0000313" key="1">
    <source>
        <dbReference type="EMBL" id="KAJ1153286.1"/>
    </source>
</evidence>
<keyword evidence="2" id="KW-1185">Reference proteome</keyword>
<organism evidence="1 2">
    <name type="scientific">Pleurodeles waltl</name>
    <name type="common">Iberian ribbed newt</name>
    <dbReference type="NCBI Taxonomy" id="8319"/>
    <lineage>
        <taxon>Eukaryota</taxon>
        <taxon>Metazoa</taxon>
        <taxon>Chordata</taxon>
        <taxon>Craniata</taxon>
        <taxon>Vertebrata</taxon>
        <taxon>Euteleostomi</taxon>
        <taxon>Amphibia</taxon>
        <taxon>Batrachia</taxon>
        <taxon>Caudata</taxon>
        <taxon>Salamandroidea</taxon>
        <taxon>Salamandridae</taxon>
        <taxon>Pleurodelinae</taxon>
        <taxon>Pleurodeles</taxon>
    </lineage>
</organism>
<name>A0AAV7RLE4_PLEWA</name>
<dbReference type="AlphaFoldDB" id="A0AAV7RLE4"/>
<proteinExistence type="predicted"/>